<dbReference type="AlphaFoldDB" id="A0A917HMR7"/>
<keyword evidence="1" id="KW-1133">Transmembrane helix</keyword>
<keyword evidence="3" id="KW-1185">Reference proteome</keyword>
<proteinExistence type="predicted"/>
<keyword evidence="1" id="KW-0812">Transmembrane</keyword>
<sequence>MKLLSEYVGLNLWLLAISIVFFSYDGTITPVEGTILLFLVAVCIINLSKIMNYLFGAKNNS</sequence>
<dbReference type="RefSeq" id="WP_188891973.1">
    <property type="nucleotide sequence ID" value="NZ_BMHY01000011.1"/>
</dbReference>
<feature type="transmembrane region" description="Helical" evidence="1">
    <location>
        <begin position="36"/>
        <end position="55"/>
    </location>
</feature>
<evidence type="ECO:0000313" key="2">
    <source>
        <dbReference type="EMBL" id="GGG83481.1"/>
    </source>
</evidence>
<reference evidence="2 3" key="1">
    <citation type="journal article" date="2014" name="Int. J. Syst. Evol. Microbiol.">
        <title>Complete genome sequence of Corynebacterium casei LMG S-19264T (=DSM 44701T), isolated from a smear-ripened cheese.</title>
        <authorList>
            <consortium name="US DOE Joint Genome Institute (JGI-PGF)"/>
            <person name="Walter F."/>
            <person name="Albersmeier A."/>
            <person name="Kalinowski J."/>
            <person name="Ruckert C."/>
        </authorList>
    </citation>
    <scope>NUCLEOTIDE SEQUENCE [LARGE SCALE GENOMIC DNA]</scope>
    <source>
        <strain evidence="2 3">CGMCC 1.15286</strain>
    </source>
</reference>
<feature type="transmembrane region" description="Helical" evidence="1">
    <location>
        <begin position="7"/>
        <end position="24"/>
    </location>
</feature>
<keyword evidence="1" id="KW-0472">Membrane</keyword>
<accession>A0A917HMR7</accession>
<evidence type="ECO:0000313" key="3">
    <source>
        <dbReference type="Proteomes" id="UP000600247"/>
    </source>
</evidence>
<evidence type="ECO:0000256" key="1">
    <source>
        <dbReference type="SAM" id="Phobius"/>
    </source>
</evidence>
<dbReference type="Proteomes" id="UP000600247">
    <property type="component" value="Unassembled WGS sequence"/>
</dbReference>
<protein>
    <submittedName>
        <fullName evidence="2">Uncharacterized protein</fullName>
    </submittedName>
</protein>
<gene>
    <name evidence="2" type="ORF">GCM10010918_46410</name>
</gene>
<name>A0A917HMR7_9BACL</name>
<dbReference type="EMBL" id="BMHY01000011">
    <property type="protein sequence ID" value="GGG83481.1"/>
    <property type="molecule type" value="Genomic_DNA"/>
</dbReference>
<organism evidence="2 3">
    <name type="scientific">Paenibacillus radicis</name>
    <name type="common">ex Gao et al. 2016</name>
    <dbReference type="NCBI Taxonomy" id="1737354"/>
    <lineage>
        <taxon>Bacteria</taxon>
        <taxon>Bacillati</taxon>
        <taxon>Bacillota</taxon>
        <taxon>Bacilli</taxon>
        <taxon>Bacillales</taxon>
        <taxon>Paenibacillaceae</taxon>
        <taxon>Paenibacillus</taxon>
    </lineage>
</organism>
<comment type="caution">
    <text evidence="2">The sequence shown here is derived from an EMBL/GenBank/DDBJ whole genome shotgun (WGS) entry which is preliminary data.</text>
</comment>